<sequence length="172" mass="17940">MEQVGAAALPAIIGAILVFGFLKGIEVFDTFLTGAREGIETSFHILPTLIGLILAVNMVRESGLLDMLCSLVAPAAQMIGISPEIAPLALLRPVSGSGSSAYTLSLLKAFGPDSETGKIASVLSSSTETTFYAVAVYFGACHYKKLYYTIPAALLGDVAAVVLSILTVKWLG</sequence>
<protein>
    <submittedName>
        <fullName evidence="3">Spore maturation protein</fullName>
    </submittedName>
</protein>
<dbReference type="PANTHER" id="PTHR35793">
    <property type="entry name" value="INNER MEMBRANE PROTEIN YJIG"/>
    <property type="match status" value="1"/>
</dbReference>
<organism evidence="3 4">
    <name type="scientific">Neglectibacter timonensis</name>
    <dbReference type="NCBI Taxonomy" id="1776382"/>
    <lineage>
        <taxon>Bacteria</taxon>
        <taxon>Bacillati</taxon>
        <taxon>Bacillota</taxon>
        <taxon>Clostridia</taxon>
        <taxon>Eubacteriales</taxon>
        <taxon>Oscillospiraceae</taxon>
        <taxon>Neglectibacter</taxon>
    </lineage>
</organism>
<comment type="caution">
    <text evidence="3">The sequence shown here is derived from an EMBL/GenBank/DDBJ whole genome shotgun (WGS) entry which is preliminary data.</text>
</comment>
<evidence type="ECO:0000259" key="2">
    <source>
        <dbReference type="Pfam" id="PF07670"/>
    </source>
</evidence>
<accession>A0ABT1RWQ1</accession>
<name>A0ABT1RWQ1_9FIRM</name>
<evidence type="ECO:0000256" key="1">
    <source>
        <dbReference type="SAM" id="Phobius"/>
    </source>
</evidence>
<reference evidence="3 4" key="1">
    <citation type="submission" date="2022-06" db="EMBL/GenBank/DDBJ databases">
        <title>Isolation of gut microbiota from human fecal samples.</title>
        <authorList>
            <person name="Pamer E.G."/>
            <person name="Barat B."/>
            <person name="Waligurski E."/>
            <person name="Medina S."/>
            <person name="Paddock L."/>
            <person name="Mostad J."/>
        </authorList>
    </citation>
    <scope>NUCLEOTIDE SEQUENCE [LARGE SCALE GENOMIC DNA]</scope>
    <source>
        <strain evidence="3 4">DFI.9.73</strain>
    </source>
</reference>
<keyword evidence="1" id="KW-1133">Transmembrane helix</keyword>
<dbReference type="Proteomes" id="UP001524473">
    <property type="component" value="Unassembled WGS sequence"/>
</dbReference>
<feature type="transmembrane region" description="Helical" evidence="1">
    <location>
        <begin position="6"/>
        <end position="22"/>
    </location>
</feature>
<gene>
    <name evidence="3" type="ORF">NE695_03910</name>
</gene>
<dbReference type="GeneID" id="90533045"/>
<dbReference type="EMBL" id="JANFZH010000006">
    <property type="protein sequence ID" value="MCQ4839060.1"/>
    <property type="molecule type" value="Genomic_DNA"/>
</dbReference>
<keyword evidence="1" id="KW-0472">Membrane</keyword>
<dbReference type="InterPro" id="IPR052549">
    <property type="entry name" value="SpmB"/>
</dbReference>
<dbReference type="RefSeq" id="WP_066865705.1">
    <property type="nucleotide sequence ID" value="NZ_CABKVV010000014.1"/>
</dbReference>
<feature type="transmembrane region" description="Helical" evidence="1">
    <location>
        <begin position="43"/>
        <end position="60"/>
    </location>
</feature>
<feature type="domain" description="Nucleoside transporter/FeoB GTPase Gate" evidence="2">
    <location>
        <begin position="44"/>
        <end position="140"/>
    </location>
</feature>
<evidence type="ECO:0000313" key="3">
    <source>
        <dbReference type="EMBL" id="MCQ4839060.1"/>
    </source>
</evidence>
<dbReference type="PANTHER" id="PTHR35793:SF2">
    <property type="entry name" value="INNER MEMBRANE PROTEIN YJIG"/>
    <property type="match status" value="1"/>
</dbReference>
<keyword evidence="1" id="KW-0812">Transmembrane</keyword>
<dbReference type="Pfam" id="PF07670">
    <property type="entry name" value="Gate"/>
    <property type="match status" value="1"/>
</dbReference>
<feature type="transmembrane region" description="Helical" evidence="1">
    <location>
        <begin position="146"/>
        <end position="168"/>
    </location>
</feature>
<evidence type="ECO:0000313" key="4">
    <source>
        <dbReference type="Proteomes" id="UP001524473"/>
    </source>
</evidence>
<dbReference type="InterPro" id="IPR011642">
    <property type="entry name" value="Gate_dom"/>
</dbReference>
<proteinExistence type="predicted"/>
<keyword evidence="4" id="KW-1185">Reference proteome</keyword>